<protein>
    <submittedName>
        <fullName evidence="1">Uncharacterized protein</fullName>
    </submittedName>
</protein>
<gene>
    <name evidence="1" type="ORF">HOLleu_01146</name>
</gene>
<accession>A0A9Q1CNX4</accession>
<comment type="caution">
    <text evidence="1">The sequence shown here is derived from an EMBL/GenBank/DDBJ whole genome shotgun (WGS) entry which is preliminary data.</text>
</comment>
<sequence length="62" mass="6928">MQTFLFHSVAGTKVLGIIDKVVTGPLWRALAKETYVLNMNQRYSMLVCCFEKGQDASDLMTG</sequence>
<name>A0A9Q1CNX4_HOLLE</name>
<dbReference type="EMBL" id="JAIZAY010000001">
    <property type="protein sequence ID" value="KAJ8048716.1"/>
    <property type="molecule type" value="Genomic_DNA"/>
</dbReference>
<evidence type="ECO:0000313" key="2">
    <source>
        <dbReference type="Proteomes" id="UP001152320"/>
    </source>
</evidence>
<proteinExistence type="predicted"/>
<keyword evidence="2" id="KW-1185">Reference proteome</keyword>
<reference evidence="1" key="1">
    <citation type="submission" date="2021-10" db="EMBL/GenBank/DDBJ databases">
        <title>Tropical sea cucumber genome reveals ecological adaptation and Cuvierian tubules defense mechanism.</title>
        <authorList>
            <person name="Chen T."/>
        </authorList>
    </citation>
    <scope>NUCLEOTIDE SEQUENCE</scope>
    <source>
        <strain evidence="1">Nanhai2018</strain>
        <tissue evidence="1">Muscle</tissue>
    </source>
</reference>
<evidence type="ECO:0000313" key="1">
    <source>
        <dbReference type="EMBL" id="KAJ8048716.1"/>
    </source>
</evidence>
<organism evidence="1 2">
    <name type="scientific">Holothuria leucospilota</name>
    <name type="common">Black long sea cucumber</name>
    <name type="synonym">Mertensiothuria leucospilota</name>
    <dbReference type="NCBI Taxonomy" id="206669"/>
    <lineage>
        <taxon>Eukaryota</taxon>
        <taxon>Metazoa</taxon>
        <taxon>Echinodermata</taxon>
        <taxon>Eleutherozoa</taxon>
        <taxon>Echinozoa</taxon>
        <taxon>Holothuroidea</taxon>
        <taxon>Aspidochirotacea</taxon>
        <taxon>Aspidochirotida</taxon>
        <taxon>Holothuriidae</taxon>
        <taxon>Holothuria</taxon>
    </lineage>
</organism>
<dbReference type="OrthoDB" id="6414146at2759"/>
<dbReference type="AlphaFoldDB" id="A0A9Q1CNX4"/>
<dbReference type="Proteomes" id="UP001152320">
    <property type="component" value="Chromosome 1"/>
</dbReference>